<gene>
    <name evidence="1" type="ORF">L873DRAFT_1774805</name>
</gene>
<dbReference type="OrthoDB" id="5289248at2759"/>
<sequence length="75" mass="8928">FIGHKSNLKVGLSPVKAYYTVYILLSNIHTYYWRSATGVKFDCNPLIVHKYLHFCFITFNIKYKISKFLLYFILI</sequence>
<name>A0A3N4JAF2_9PEZI</name>
<dbReference type="AlphaFoldDB" id="A0A3N4JAF2"/>
<protein>
    <submittedName>
        <fullName evidence="1">Uncharacterized protein</fullName>
    </submittedName>
</protein>
<evidence type="ECO:0000313" key="2">
    <source>
        <dbReference type="Proteomes" id="UP000276215"/>
    </source>
</evidence>
<dbReference type="Proteomes" id="UP000276215">
    <property type="component" value="Unassembled WGS sequence"/>
</dbReference>
<reference evidence="1 2" key="1">
    <citation type="journal article" date="2018" name="Nat. Ecol. Evol.">
        <title>Pezizomycetes genomes reveal the molecular basis of ectomycorrhizal truffle lifestyle.</title>
        <authorList>
            <person name="Murat C."/>
            <person name="Payen T."/>
            <person name="Noel B."/>
            <person name="Kuo A."/>
            <person name="Morin E."/>
            <person name="Chen J."/>
            <person name="Kohler A."/>
            <person name="Krizsan K."/>
            <person name="Balestrini R."/>
            <person name="Da Silva C."/>
            <person name="Montanini B."/>
            <person name="Hainaut M."/>
            <person name="Levati E."/>
            <person name="Barry K.W."/>
            <person name="Belfiori B."/>
            <person name="Cichocki N."/>
            <person name="Clum A."/>
            <person name="Dockter R.B."/>
            <person name="Fauchery L."/>
            <person name="Guy J."/>
            <person name="Iotti M."/>
            <person name="Le Tacon F."/>
            <person name="Lindquist E.A."/>
            <person name="Lipzen A."/>
            <person name="Malagnac F."/>
            <person name="Mello A."/>
            <person name="Molinier V."/>
            <person name="Miyauchi S."/>
            <person name="Poulain J."/>
            <person name="Riccioni C."/>
            <person name="Rubini A."/>
            <person name="Sitrit Y."/>
            <person name="Splivallo R."/>
            <person name="Traeger S."/>
            <person name="Wang M."/>
            <person name="Zifcakova L."/>
            <person name="Wipf D."/>
            <person name="Zambonelli A."/>
            <person name="Paolocci F."/>
            <person name="Nowrousian M."/>
            <person name="Ottonello S."/>
            <person name="Baldrian P."/>
            <person name="Spatafora J.W."/>
            <person name="Henrissat B."/>
            <person name="Nagy L.G."/>
            <person name="Aury J.M."/>
            <person name="Wincker P."/>
            <person name="Grigoriev I.V."/>
            <person name="Bonfante P."/>
            <person name="Martin F.M."/>
        </authorList>
    </citation>
    <scope>NUCLEOTIDE SEQUENCE [LARGE SCALE GENOMIC DNA]</scope>
    <source>
        <strain evidence="1 2">120613-1</strain>
    </source>
</reference>
<dbReference type="EMBL" id="ML120428">
    <property type="protein sequence ID" value="RPA95206.1"/>
    <property type="molecule type" value="Genomic_DNA"/>
</dbReference>
<proteinExistence type="predicted"/>
<evidence type="ECO:0000313" key="1">
    <source>
        <dbReference type="EMBL" id="RPA95206.1"/>
    </source>
</evidence>
<keyword evidence="2" id="KW-1185">Reference proteome</keyword>
<feature type="non-terminal residue" evidence="1">
    <location>
        <position position="1"/>
    </location>
</feature>
<accession>A0A3N4JAF2</accession>
<organism evidence="1 2">
    <name type="scientific">Choiromyces venosus 120613-1</name>
    <dbReference type="NCBI Taxonomy" id="1336337"/>
    <lineage>
        <taxon>Eukaryota</taxon>
        <taxon>Fungi</taxon>
        <taxon>Dikarya</taxon>
        <taxon>Ascomycota</taxon>
        <taxon>Pezizomycotina</taxon>
        <taxon>Pezizomycetes</taxon>
        <taxon>Pezizales</taxon>
        <taxon>Tuberaceae</taxon>
        <taxon>Choiromyces</taxon>
    </lineage>
</organism>